<protein>
    <submittedName>
        <fullName evidence="1">Glycopeptide</fullName>
    </submittedName>
</protein>
<dbReference type="AlphaFoldDB" id="A0AA38NI02"/>
<proteinExistence type="predicted"/>
<evidence type="ECO:0000313" key="2">
    <source>
        <dbReference type="Proteomes" id="UP001163798"/>
    </source>
</evidence>
<reference evidence="1" key="1">
    <citation type="submission" date="2022-08" db="EMBL/GenBank/DDBJ databases">
        <authorList>
            <consortium name="DOE Joint Genome Institute"/>
            <person name="Min B."/>
            <person name="Riley R."/>
            <person name="Sierra-Patev S."/>
            <person name="Naranjo-Ortiz M."/>
            <person name="Looney B."/>
            <person name="Konkel Z."/>
            <person name="Slot J.C."/>
            <person name="Sakamoto Y."/>
            <person name="Steenwyk J.L."/>
            <person name="Rokas A."/>
            <person name="Carro J."/>
            <person name="Camarero S."/>
            <person name="Ferreira P."/>
            <person name="Molpeceres G."/>
            <person name="Ruiz-Duenas F.J."/>
            <person name="Serrano A."/>
            <person name="Henrissat B."/>
            <person name="Drula E."/>
            <person name="Hughes K.W."/>
            <person name="Mata J.L."/>
            <person name="Ishikawa N.K."/>
            <person name="Vargas-Isla R."/>
            <person name="Ushijima S."/>
            <person name="Smith C.A."/>
            <person name="Ahrendt S."/>
            <person name="Andreopoulos W."/>
            <person name="He G."/>
            <person name="Labutti K."/>
            <person name="Lipzen A."/>
            <person name="Ng V."/>
            <person name="Sandor L."/>
            <person name="Barry K."/>
            <person name="Martinez A.T."/>
            <person name="Xiao Y."/>
            <person name="Gibbons J.G."/>
            <person name="Terashima K."/>
            <person name="Hibbett D.S."/>
            <person name="Grigoriev I.V."/>
        </authorList>
    </citation>
    <scope>NUCLEOTIDE SEQUENCE</scope>
    <source>
        <strain evidence="1">TFB10291</strain>
    </source>
</reference>
<name>A0AA38NI02_9AGAR</name>
<gene>
    <name evidence="1" type="ORF">GGU10DRAFT_363842</name>
</gene>
<evidence type="ECO:0000313" key="1">
    <source>
        <dbReference type="EMBL" id="KAJ3782447.1"/>
    </source>
</evidence>
<dbReference type="EMBL" id="MU793476">
    <property type="protein sequence ID" value="KAJ3782447.1"/>
    <property type="molecule type" value="Genomic_DNA"/>
</dbReference>
<comment type="caution">
    <text evidence="1">The sequence shown here is derived from an EMBL/GenBank/DDBJ whole genome shotgun (WGS) entry which is preliminary data.</text>
</comment>
<dbReference type="Proteomes" id="UP001163798">
    <property type="component" value="Unassembled WGS sequence"/>
</dbReference>
<accession>A0AA38NI02</accession>
<sequence length="196" mass="20524">MIMSTHQSMEDILKFCQYKDTSQNPEKTRISSSNFVHQMFFSMNLAALVAVALVAGAQAETHTVVFNNLCGRGVPVLKRNGATLSTGGSFTSNGPLVAAIAYLDIGCGADGEGCTMVETTLVNPTTPGSGSSTDITLIPPHSFSVTTGFGYFNGCDGAGADCTNANCPTAFHQPDDTHVQVACQVNNVNLAITFCD</sequence>
<organism evidence="1 2">
    <name type="scientific">Lentinula aff. detonsa</name>
    <dbReference type="NCBI Taxonomy" id="2804958"/>
    <lineage>
        <taxon>Eukaryota</taxon>
        <taxon>Fungi</taxon>
        <taxon>Dikarya</taxon>
        <taxon>Basidiomycota</taxon>
        <taxon>Agaricomycotina</taxon>
        <taxon>Agaricomycetes</taxon>
        <taxon>Agaricomycetidae</taxon>
        <taxon>Agaricales</taxon>
        <taxon>Marasmiineae</taxon>
        <taxon>Omphalotaceae</taxon>
        <taxon>Lentinula</taxon>
    </lineage>
</organism>
<keyword evidence="2" id="KW-1185">Reference proteome</keyword>